<keyword evidence="3" id="KW-0804">Transcription</keyword>
<dbReference type="SUPFAM" id="SSF53822">
    <property type="entry name" value="Periplasmic binding protein-like I"/>
    <property type="match status" value="1"/>
</dbReference>
<comment type="caution">
    <text evidence="5">The sequence shown here is derived from an EMBL/GenBank/DDBJ whole genome shotgun (WGS) entry which is preliminary data.</text>
</comment>
<keyword evidence="6" id="KW-1185">Reference proteome</keyword>
<dbReference type="Gene3D" id="3.40.50.2300">
    <property type="match status" value="2"/>
</dbReference>
<sequence>MPVKIADIAKLAGISSASVSRILNKTGRYSEETAARVKKIAKDIGYYKDRSAADLAQKNNKTIGVIYTNSKTNFNNIVINGVMAEADEHGLDIILMATKRNDPKKLLKTVRNMIERRVNALLLISLQPTSEVINMLKQVKINTKLVGTSTDKDIYFVSSNDFLMGYQATKSLIRAGYKKIGMAGSDIMQDYVARLRYKGYLKALGEAKIKFQTDWLSPGNFSYDSGIESAAYFHEKKNVSAIIGVSDEVSLGLLNGLHDLGDTVPADFSIVSIDGTEICTRSRPQLTSITQNFALMGKIAVTEFQNNKQNVLVPFKLVQRSTTKKL</sequence>
<dbReference type="AlphaFoldDB" id="A0A0R1UZK7"/>
<dbReference type="GO" id="GO:0003700">
    <property type="term" value="F:DNA-binding transcription factor activity"/>
    <property type="evidence" value="ECO:0007669"/>
    <property type="project" value="TreeGrafter"/>
</dbReference>
<evidence type="ECO:0000256" key="3">
    <source>
        <dbReference type="ARBA" id="ARBA00023163"/>
    </source>
</evidence>
<dbReference type="Proteomes" id="UP000051166">
    <property type="component" value="Unassembled WGS sequence"/>
</dbReference>
<dbReference type="GeneID" id="98307970"/>
<dbReference type="Gene3D" id="1.10.260.40">
    <property type="entry name" value="lambda repressor-like DNA-binding domains"/>
    <property type="match status" value="1"/>
</dbReference>
<dbReference type="STRING" id="1423801.FD50_GL000535"/>
<dbReference type="EMBL" id="AZFQ01000036">
    <property type="protein sequence ID" value="KRL98727.1"/>
    <property type="molecule type" value="Genomic_DNA"/>
</dbReference>
<keyword evidence="1" id="KW-0805">Transcription regulation</keyword>
<dbReference type="InterPro" id="IPR010982">
    <property type="entry name" value="Lambda_DNA-bd_dom_sf"/>
</dbReference>
<evidence type="ECO:0000313" key="5">
    <source>
        <dbReference type="EMBL" id="KRL98727.1"/>
    </source>
</evidence>
<protein>
    <submittedName>
        <fullName evidence="5">Transcriptional regulator, LacI family</fullName>
    </submittedName>
</protein>
<proteinExistence type="predicted"/>
<dbReference type="PATRIC" id="fig|1423801.4.peg.544"/>
<dbReference type="SUPFAM" id="SSF47413">
    <property type="entry name" value="lambda repressor-like DNA-binding domains"/>
    <property type="match status" value="1"/>
</dbReference>
<feature type="domain" description="HTH lacI-type" evidence="4">
    <location>
        <begin position="3"/>
        <end position="57"/>
    </location>
</feature>
<evidence type="ECO:0000313" key="6">
    <source>
        <dbReference type="Proteomes" id="UP000051166"/>
    </source>
</evidence>
<dbReference type="InterPro" id="IPR028082">
    <property type="entry name" value="Peripla_BP_I"/>
</dbReference>
<reference evidence="5 6" key="1">
    <citation type="journal article" date="2015" name="Genome Announc.">
        <title>Expanding the biotechnology potential of lactobacilli through comparative genomics of 213 strains and associated genera.</title>
        <authorList>
            <person name="Sun Z."/>
            <person name="Harris H.M."/>
            <person name="McCann A."/>
            <person name="Guo C."/>
            <person name="Argimon S."/>
            <person name="Zhang W."/>
            <person name="Yang X."/>
            <person name="Jeffery I.B."/>
            <person name="Cooney J.C."/>
            <person name="Kagawa T.F."/>
            <person name="Liu W."/>
            <person name="Song Y."/>
            <person name="Salvetti E."/>
            <person name="Wrobel A."/>
            <person name="Rasinkangas P."/>
            <person name="Parkhill J."/>
            <person name="Rea M.C."/>
            <person name="O'Sullivan O."/>
            <person name="Ritari J."/>
            <person name="Douillard F.P."/>
            <person name="Paul Ross R."/>
            <person name="Yang R."/>
            <person name="Briner A.E."/>
            <person name="Felis G.E."/>
            <person name="de Vos W.M."/>
            <person name="Barrangou R."/>
            <person name="Klaenhammer T.R."/>
            <person name="Caufield P.W."/>
            <person name="Cui Y."/>
            <person name="Zhang H."/>
            <person name="O'Toole P.W."/>
        </authorList>
    </citation>
    <scope>NUCLEOTIDE SEQUENCE [LARGE SCALE GENOMIC DNA]</scope>
    <source>
        <strain evidence="5 6">DSM 16230</strain>
    </source>
</reference>
<dbReference type="InterPro" id="IPR046335">
    <property type="entry name" value="LacI/GalR-like_sensor"/>
</dbReference>
<dbReference type="RefSeq" id="WP_056960686.1">
    <property type="nucleotide sequence ID" value="NZ_AZFQ01000036.1"/>
</dbReference>
<dbReference type="Pfam" id="PF13377">
    <property type="entry name" value="Peripla_BP_3"/>
    <property type="match status" value="1"/>
</dbReference>
<dbReference type="CDD" id="cd01392">
    <property type="entry name" value="HTH_LacI"/>
    <property type="match status" value="1"/>
</dbReference>
<dbReference type="InterPro" id="IPR000843">
    <property type="entry name" value="HTH_LacI"/>
</dbReference>
<accession>A0A0R1UZK7</accession>
<evidence type="ECO:0000259" key="4">
    <source>
        <dbReference type="PROSITE" id="PS50932"/>
    </source>
</evidence>
<dbReference type="GO" id="GO:0000976">
    <property type="term" value="F:transcription cis-regulatory region binding"/>
    <property type="evidence" value="ECO:0007669"/>
    <property type="project" value="TreeGrafter"/>
</dbReference>
<dbReference type="PANTHER" id="PTHR30146">
    <property type="entry name" value="LACI-RELATED TRANSCRIPTIONAL REPRESSOR"/>
    <property type="match status" value="1"/>
</dbReference>
<gene>
    <name evidence="5" type="ORF">FD50_GL000535</name>
</gene>
<organism evidence="5 6">
    <name type="scientific">Liquorilactobacillus satsumensis DSM 16230 = JCM 12392</name>
    <dbReference type="NCBI Taxonomy" id="1423801"/>
    <lineage>
        <taxon>Bacteria</taxon>
        <taxon>Bacillati</taxon>
        <taxon>Bacillota</taxon>
        <taxon>Bacilli</taxon>
        <taxon>Lactobacillales</taxon>
        <taxon>Lactobacillaceae</taxon>
        <taxon>Liquorilactobacillus</taxon>
    </lineage>
</organism>
<dbReference type="Pfam" id="PF00356">
    <property type="entry name" value="LacI"/>
    <property type="match status" value="1"/>
</dbReference>
<evidence type="ECO:0000256" key="2">
    <source>
        <dbReference type="ARBA" id="ARBA00023125"/>
    </source>
</evidence>
<keyword evidence="2" id="KW-0238">DNA-binding</keyword>
<dbReference type="PROSITE" id="PS50932">
    <property type="entry name" value="HTH_LACI_2"/>
    <property type="match status" value="1"/>
</dbReference>
<dbReference type="OrthoDB" id="9775106at2"/>
<evidence type="ECO:0000256" key="1">
    <source>
        <dbReference type="ARBA" id="ARBA00023015"/>
    </source>
</evidence>
<name>A0A0R1UZK7_9LACO</name>
<dbReference type="PANTHER" id="PTHR30146:SF109">
    <property type="entry name" value="HTH-TYPE TRANSCRIPTIONAL REGULATOR GALS"/>
    <property type="match status" value="1"/>
</dbReference>
<dbReference type="SMART" id="SM00354">
    <property type="entry name" value="HTH_LACI"/>
    <property type="match status" value="1"/>
</dbReference>